<dbReference type="OrthoDB" id="9790747at2"/>
<evidence type="ECO:0000256" key="2">
    <source>
        <dbReference type="ARBA" id="ARBA00023125"/>
    </source>
</evidence>
<keyword evidence="2" id="KW-0238">DNA-binding</keyword>
<dbReference type="SMART" id="SM00418">
    <property type="entry name" value="HTH_ARSR"/>
    <property type="match status" value="1"/>
</dbReference>
<dbReference type="InterPro" id="IPR001845">
    <property type="entry name" value="HTH_ArsR_DNA-bd_dom"/>
</dbReference>
<evidence type="ECO:0000256" key="3">
    <source>
        <dbReference type="ARBA" id="ARBA00023163"/>
    </source>
</evidence>
<comment type="caution">
    <text evidence="5">The sequence shown here is derived from an EMBL/GenBank/DDBJ whole genome shotgun (WGS) entry which is preliminary data.</text>
</comment>
<dbReference type="PANTHER" id="PTHR43132">
    <property type="entry name" value="ARSENICAL RESISTANCE OPERON REPRESSOR ARSR-RELATED"/>
    <property type="match status" value="1"/>
</dbReference>
<dbReference type="STRING" id="1423778.FC70_GL001259"/>
<dbReference type="AlphaFoldDB" id="A0A0R1RR13"/>
<dbReference type="PRINTS" id="PR00778">
    <property type="entry name" value="HTHARSR"/>
</dbReference>
<keyword evidence="6" id="KW-1185">Reference proteome</keyword>
<dbReference type="InterPro" id="IPR051011">
    <property type="entry name" value="Metal_resp_trans_reg"/>
</dbReference>
<dbReference type="PANTHER" id="PTHR43132:SF6">
    <property type="entry name" value="HTH-TYPE TRANSCRIPTIONAL REPRESSOR CZRA"/>
    <property type="match status" value="1"/>
</dbReference>
<name>A0A0R1RR13_9LACO</name>
<dbReference type="RefSeq" id="WP_057890186.1">
    <property type="nucleotide sequence ID" value="NZ_AZFE01000031.1"/>
</dbReference>
<protein>
    <submittedName>
        <fullName evidence="5">Positive regulator of cadmium resistance</fullName>
    </submittedName>
</protein>
<evidence type="ECO:0000256" key="1">
    <source>
        <dbReference type="ARBA" id="ARBA00023015"/>
    </source>
</evidence>
<keyword evidence="3" id="KW-0804">Transcription</keyword>
<dbReference type="Gene3D" id="1.10.10.10">
    <property type="entry name" value="Winged helix-like DNA-binding domain superfamily/Winged helix DNA-binding domain"/>
    <property type="match status" value="1"/>
</dbReference>
<dbReference type="PROSITE" id="PS50987">
    <property type="entry name" value="HTH_ARSR_2"/>
    <property type="match status" value="1"/>
</dbReference>
<gene>
    <name evidence="5" type="ORF">FC70_GL001259</name>
</gene>
<dbReference type="InterPro" id="IPR036390">
    <property type="entry name" value="WH_DNA-bd_sf"/>
</dbReference>
<accession>A0A0R1RR13</accession>
<proteinExistence type="predicted"/>
<dbReference type="CDD" id="cd00090">
    <property type="entry name" value="HTH_ARSR"/>
    <property type="match status" value="1"/>
</dbReference>
<dbReference type="Pfam" id="PF01022">
    <property type="entry name" value="HTH_5"/>
    <property type="match status" value="1"/>
</dbReference>
<keyword evidence="1" id="KW-0805">Transcription regulation</keyword>
<reference evidence="5 6" key="1">
    <citation type="journal article" date="2015" name="Genome Announc.">
        <title>Expanding the biotechnology potential of lactobacilli through comparative genomics of 213 strains and associated genera.</title>
        <authorList>
            <person name="Sun Z."/>
            <person name="Harris H.M."/>
            <person name="McCann A."/>
            <person name="Guo C."/>
            <person name="Argimon S."/>
            <person name="Zhang W."/>
            <person name="Yang X."/>
            <person name="Jeffery I.B."/>
            <person name="Cooney J.C."/>
            <person name="Kagawa T.F."/>
            <person name="Liu W."/>
            <person name="Song Y."/>
            <person name="Salvetti E."/>
            <person name="Wrobel A."/>
            <person name="Rasinkangas P."/>
            <person name="Parkhill J."/>
            <person name="Rea M.C."/>
            <person name="O'Sullivan O."/>
            <person name="Ritari J."/>
            <person name="Douillard F.P."/>
            <person name="Paul Ross R."/>
            <person name="Yang R."/>
            <person name="Briner A.E."/>
            <person name="Felis G.E."/>
            <person name="de Vos W.M."/>
            <person name="Barrangou R."/>
            <person name="Klaenhammer T.R."/>
            <person name="Caufield P.W."/>
            <person name="Cui Y."/>
            <person name="Zhang H."/>
            <person name="O'Toole P.W."/>
        </authorList>
    </citation>
    <scope>NUCLEOTIDE SEQUENCE [LARGE SCALE GENOMIC DNA]</scope>
    <source>
        <strain evidence="5 6">DSM 15707</strain>
    </source>
</reference>
<dbReference type="GO" id="GO:0003677">
    <property type="term" value="F:DNA binding"/>
    <property type="evidence" value="ECO:0007669"/>
    <property type="project" value="UniProtKB-KW"/>
</dbReference>
<dbReference type="KEGG" id="lol:LACOL_0047"/>
<evidence type="ECO:0000313" key="6">
    <source>
        <dbReference type="Proteomes" id="UP000051697"/>
    </source>
</evidence>
<evidence type="ECO:0000313" key="5">
    <source>
        <dbReference type="EMBL" id="KRL55656.1"/>
    </source>
</evidence>
<dbReference type="PATRIC" id="fig|1423778.4.peg.1293"/>
<feature type="domain" description="HTH arsR-type" evidence="4">
    <location>
        <begin position="19"/>
        <end position="114"/>
    </location>
</feature>
<dbReference type="SUPFAM" id="SSF46785">
    <property type="entry name" value="Winged helix' DNA-binding domain"/>
    <property type="match status" value="1"/>
</dbReference>
<dbReference type="Proteomes" id="UP000051697">
    <property type="component" value="Unassembled WGS sequence"/>
</dbReference>
<evidence type="ECO:0000259" key="4">
    <source>
        <dbReference type="PROSITE" id="PS50987"/>
    </source>
</evidence>
<dbReference type="NCBIfam" id="NF033788">
    <property type="entry name" value="HTH_metalloreg"/>
    <property type="match status" value="1"/>
</dbReference>
<dbReference type="InterPro" id="IPR011991">
    <property type="entry name" value="ArsR-like_HTH"/>
</dbReference>
<dbReference type="GO" id="GO:0003700">
    <property type="term" value="F:DNA-binding transcription factor activity"/>
    <property type="evidence" value="ECO:0007669"/>
    <property type="project" value="InterPro"/>
</dbReference>
<dbReference type="InterPro" id="IPR036388">
    <property type="entry name" value="WH-like_DNA-bd_sf"/>
</dbReference>
<sequence length="124" mass="13841">MTYENCCPEKPTLAERDLINENQAVAVVSLFKVLSNDTRLKILHALVREPNLSVGDIATLLQMKVQAVSNQLQMLVNQNIIKPNRDGNFIKYQIVDDCTAILLERAWCLAEDTGKIAISSEVAQ</sequence>
<dbReference type="EMBL" id="AZFE01000031">
    <property type="protein sequence ID" value="KRL55656.1"/>
    <property type="molecule type" value="Genomic_DNA"/>
</dbReference>
<organism evidence="5 6">
    <name type="scientific">Paucilactobacillus oligofermentans DSM 15707 = LMG 22743</name>
    <dbReference type="NCBI Taxonomy" id="1423778"/>
    <lineage>
        <taxon>Bacteria</taxon>
        <taxon>Bacillati</taxon>
        <taxon>Bacillota</taxon>
        <taxon>Bacilli</taxon>
        <taxon>Lactobacillales</taxon>
        <taxon>Lactobacillaceae</taxon>
        <taxon>Paucilactobacillus</taxon>
    </lineage>
</organism>